<reference evidence="10" key="1">
    <citation type="submission" date="2017-09" db="EMBL/GenBank/DDBJ databases">
        <title>Depth-based differentiation of microbial function through sediment-hosted aquifers and enrichment of novel symbionts in the deep terrestrial subsurface.</title>
        <authorList>
            <person name="Probst A.J."/>
            <person name="Ladd B."/>
            <person name="Jarett J.K."/>
            <person name="Geller-Mcgrath D.E."/>
            <person name="Sieber C.M.K."/>
            <person name="Emerson J.B."/>
            <person name="Anantharaman K."/>
            <person name="Thomas B.C."/>
            <person name="Malmstrom R."/>
            <person name="Stieglmeier M."/>
            <person name="Klingl A."/>
            <person name="Woyke T."/>
            <person name="Ryan C.M."/>
            <person name="Banfield J.F."/>
        </authorList>
    </citation>
    <scope>NUCLEOTIDE SEQUENCE [LARGE SCALE GENOMIC DNA]</scope>
</reference>
<dbReference type="GO" id="GO:0003700">
    <property type="term" value="F:DNA-binding transcription factor activity"/>
    <property type="evidence" value="ECO:0007669"/>
    <property type="project" value="UniProtKB-UniRule"/>
</dbReference>
<evidence type="ECO:0000313" key="10">
    <source>
        <dbReference type="Proteomes" id="UP000231157"/>
    </source>
</evidence>
<dbReference type="InterPro" id="IPR003444">
    <property type="entry name" value="MraZ"/>
</dbReference>
<dbReference type="GO" id="GO:0005737">
    <property type="term" value="C:cytoplasm"/>
    <property type="evidence" value="ECO:0007669"/>
    <property type="project" value="UniProtKB-UniRule"/>
</dbReference>
<dbReference type="InterPro" id="IPR007159">
    <property type="entry name" value="SpoVT-AbrB_dom"/>
</dbReference>
<dbReference type="CDD" id="cd16321">
    <property type="entry name" value="MraZ_C"/>
    <property type="match status" value="1"/>
</dbReference>
<name>A0A2H0UT15_9BACT</name>
<keyword evidence="3" id="KW-0677">Repeat</keyword>
<dbReference type="PANTHER" id="PTHR34701:SF1">
    <property type="entry name" value="TRANSCRIPTIONAL REGULATOR MRAZ"/>
    <property type="match status" value="1"/>
</dbReference>
<dbReference type="InterPro" id="IPR035644">
    <property type="entry name" value="MraZ_C"/>
</dbReference>
<comment type="subunit">
    <text evidence="7">Forms oligomers.</text>
</comment>
<comment type="similarity">
    <text evidence="7">Belongs to the MraZ family.</text>
</comment>
<evidence type="ECO:0000313" key="9">
    <source>
        <dbReference type="EMBL" id="PIR89533.1"/>
    </source>
</evidence>
<protein>
    <recommendedName>
        <fullName evidence="1 7">Transcriptional regulator MraZ</fullName>
    </recommendedName>
</protein>
<dbReference type="EMBL" id="PFAZ01000001">
    <property type="protein sequence ID" value="PIR89533.1"/>
    <property type="molecule type" value="Genomic_DNA"/>
</dbReference>
<evidence type="ECO:0000256" key="6">
    <source>
        <dbReference type="ARBA" id="ARBA00023163"/>
    </source>
</evidence>
<dbReference type="GO" id="GO:0009295">
    <property type="term" value="C:nucleoid"/>
    <property type="evidence" value="ECO:0007669"/>
    <property type="project" value="UniProtKB-SubCell"/>
</dbReference>
<keyword evidence="9" id="KW-0132">Cell division</keyword>
<evidence type="ECO:0000256" key="2">
    <source>
        <dbReference type="ARBA" id="ARBA00022490"/>
    </source>
</evidence>
<dbReference type="Proteomes" id="UP000231157">
    <property type="component" value="Unassembled WGS sequence"/>
</dbReference>
<comment type="caution">
    <text evidence="9">The sequence shown here is derived from an EMBL/GenBank/DDBJ whole genome shotgun (WGS) entry which is preliminary data.</text>
</comment>
<evidence type="ECO:0000259" key="8">
    <source>
        <dbReference type="PROSITE" id="PS51740"/>
    </source>
</evidence>
<keyword evidence="6 7" id="KW-0804">Transcription</keyword>
<organism evidence="9 10">
    <name type="scientific">Candidatus Harrisonbacteria bacterium CG10_big_fil_rev_8_21_14_0_10_40_38</name>
    <dbReference type="NCBI Taxonomy" id="1974583"/>
    <lineage>
        <taxon>Bacteria</taxon>
        <taxon>Candidatus Harrisoniibacteriota</taxon>
    </lineage>
</organism>
<dbReference type="CDD" id="cd16320">
    <property type="entry name" value="MraZ_N"/>
    <property type="match status" value="1"/>
</dbReference>
<dbReference type="InterPro" id="IPR038619">
    <property type="entry name" value="MraZ_sf"/>
</dbReference>
<dbReference type="InterPro" id="IPR020603">
    <property type="entry name" value="MraZ_dom"/>
</dbReference>
<evidence type="ECO:0000256" key="7">
    <source>
        <dbReference type="HAMAP-Rule" id="MF_01008"/>
    </source>
</evidence>
<dbReference type="HAMAP" id="MF_01008">
    <property type="entry name" value="MraZ"/>
    <property type="match status" value="1"/>
</dbReference>
<dbReference type="GO" id="GO:2000143">
    <property type="term" value="P:negative regulation of DNA-templated transcription initiation"/>
    <property type="evidence" value="ECO:0007669"/>
    <property type="project" value="TreeGrafter"/>
</dbReference>
<keyword evidence="9" id="KW-0131">Cell cycle</keyword>
<evidence type="ECO:0000256" key="1">
    <source>
        <dbReference type="ARBA" id="ARBA00013860"/>
    </source>
</evidence>
<dbReference type="Pfam" id="PF02381">
    <property type="entry name" value="MraZ"/>
    <property type="match status" value="2"/>
</dbReference>
<dbReference type="NCBIfam" id="TIGR00242">
    <property type="entry name" value="division/cell wall cluster transcriptional repressor MraZ"/>
    <property type="match status" value="1"/>
</dbReference>
<evidence type="ECO:0000256" key="5">
    <source>
        <dbReference type="ARBA" id="ARBA00023125"/>
    </source>
</evidence>
<proteinExistence type="inferred from homology"/>
<gene>
    <name evidence="7" type="primary">mraZ</name>
    <name evidence="9" type="ORF">COU07_01375</name>
</gene>
<evidence type="ECO:0000256" key="3">
    <source>
        <dbReference type="ARBA" id="ARBA00022737"/>
    </source>
</evidence>
<dbReference type="InterPro" id="IPR035642">
    <property type="entry name" value="MraZ_N"/>
</dbReference>
<comment type="subcellular location">
    <subcellularLocation>
        <location evidence="7">Cytoplasm</location>
        <location evidence="7">Nucleoid</location>
    </subcellularLocation>
</comment>
<keyword evidence="2 7" id="KW-0963">Cytoplasm</keyword>
<dbReference type="SUPFAM" id="SSF89447">
    <property type="entry name" value="AbrB/MazE/MraZ-like"/>
    <property type="match status" value="1"/>
</dbReference>
<dbReference type="PROSITE" id="PS51740">
    <property type="entry name" value="SPOVT_ABRB"/>
    <property type="match status" value="2"/>
</dbReference>
<dbReference type="Gene3D" id="3.40.1550.20">
    <property type="entry name" value="Transcriptional regulator MraZ domain"/>
    <property type="match status" value="1"/>
</dbReference>
<keyword evidence="4 7" id="KW-0805">Transcription regulation</keyword>
<feature type="domain" description="SpoVT-AbrB" evidence="8">
    <location>
        <begin position="5"/>
        <end position="47"/>
    </location>
</feature>
<evidence type="ECO:0000256" key="4">
    <source>
        <dbReference type="ARBA" id="ARBA00023015"/>
    </source>
</evidence>
<dbReference type="GO" id="GO:0000976">
    <property type="term" value="F:transcription cis-regulatory region binding"/>
    <property type="evidence" value="ECO:0007669"/>
    <property type="project" value="TreeGrafter"/>
</dbReference>
<keyword evidence="5 7" id="KW-0238">DNA-binding</keyword>
<dbReference type="AlphaFoldDB" id="A0A2H0UT15"/>
<dbReference type="GO" id="GO:0051301">
    <property type="term" value="P:cell division"/>
    <property type="evidence" value="ECO:0007669"/>
    <property type="project" value="UniProtKB-KW"/>
</dbReference>
<dbReference type="InterPro" id="IPR037914">
    <property type="entry name" value="SpoVT-AbrB_sf"/>
</dbReference>
<feature type="domain" description="SpoVT-AbrB" evidence="8">
    <location>
        <begin position="76"/>
        <end position="119"/>
    </location>
</feature>
<dbReference type="PANTHER" id="PTHR34701">
    <property type="entry name" value="TRANSCRIPTIONAL REGULATOR MRAZ"/>
    <property type="match status" value="1"/>
</dbReference>
<sequence>MFIGEYTHNLDEKGRMALPVRFRKGLVDGAIVTRGLDKCLFVFDKREWEILAQKIVSLPLTHSNARSFSRFMLAGATEVDIDQQGRILIPEYLRKFASLKKQVVVAGLYTRIEIWDGEVWQEYKDKADLESDSIVEHMDNLGI</sequence>
<accession>A0A2H0UT15</accession>